<reference evidence="2" key="1">
    <citation type="journal article" date="2021" name="Nat. Commun.">
        <title>Genetic determinants of endophytism in the Arabidopsis root mycobiome.</title>
        <authorList>
            <person name="Mesny F."/>
            <person name="Miyauchi S."/>
            <person name="Thiergart T."/>
            <person name="Pickel B."/>
            <person name="Atanasova L."/>
            <person name="Karlsson M."/>
            <person name="Huettel B."/>
            <person name="Barry K.W."/>
            <person name="Haridas S."/>
            <person name="Chen C."/>
            <person name="Bauer D."/>
            <person name="Andreopoulos W."/>
            <person name="Pangilinan J."/>
            <person name="LaButti K."/>
            <person name="Riley R."/>
            <person name="Lipzen A."/>
            <person name="Clum A."/>
            <person name="Drula E."/>
            <person name="Henrissat B."/>
            <person name="Kohler A."/>
            <person name="Grigoriev I.V."/>
            <person name="Martin F.M."/>
            <person name="Hacquard S."/>
        </authorList>
    </citation>
    <scope>NUCLEOTIDE SEQUENCE</scope>
    <source>
        <strain evidence="2">MPI-CAGE-CH-0230</strain>
    </source>
</reference>
<dbReference type="Proteomes" id="UP000756346">
    <property type="component" value="Unassembled WGS sequence"/>
</dbReference>
<evidence type="ECO:0000313" key="2">
    <source>
        <dbReference type="EMBL" id="KAH7040534.1"/>
    </source>
</evidence>
<dbReference type="GeneID" id="70181856"/>
<proteinExistence type="predicted"/>
<evidence type="ECO:0000313" key="3">
    <source>
        <dbReference type="Proteomes" id="UP000756346"/>
    </source>
</evidence>
<gene>
    <name evidence="2" type="ORF">B0I36DRAFT_310919</name>
</gene>
<dbReference type="RefSeq" id="XP_046018589.1">
    <property type="nucleotide sequence ID" value="XM_046152310.1"/>
</dbReference>
<keyword evidence="3" id="KW-1185">Reference proteome</keyword>
<feature type="region of interest" description="Disordered" evidence="1">
    <location>
        <begin position="28"/>
        <end position="71"/>
    </location>
</feature>
<accession>A0A9P8YHL2</accession>
<evidence type="ECO:0000256" key="1">
    <source>
        <dbReference type="SAM" id="MobiDB-lite"/>
    </source>
</evidence>
<organism evidence="2 3">
    <name type="scientific">Microdochium trichocladiopsis</name>
    <dbReference type="NCBI Taxonomy" id="1682393"/>
    <lineage>
        <taxon>Eukaryota</taxon>
        <taxon>Fungi</taxon>
        <taxon>Dikarya</taxon>
        <taxon>Ascomycota</taxon>
        <taxon>Pezizomycotina</taxon>
        <taxon>Sordariomycetes</taxon>
        <taxon>Xylariomycetidae</taxon>
        <taxon>Xylariales</taxon>
        <taxon>Microdochiaceae</taxon>
        <taxon>Microdochium</taxon>
    </lineage>
</organism>
<sequence>MLTLLGLHRSLSQKRAIKRPIEFADNLLSRTKQPRKNEDQPINPSPKEFLSMQDGQSKNPRAPPAHKSRVL</sequence>
<dbReference type="AlphaFoldDB" id="A0A9P8YHL2"/>
<comment type="caution">
    <text evidence="2">The sequence shown here is derived from an EMBL/GenBank/DDBJ whole genome shotgun (WGS) entry which is preliminary data.</text>
</comment>
<dbReference type="EMBL" id="JAGTJQ010000001">
    <property type="protein sequence ID" value="KAH7040534.1"/>
    <property type="molecule type" value="Genomic_DNA"/>
</dbReference>
<name>A0A9P8YHL2_9PEZI</name>
<protein>
    <submittedName>
        <fullName evidence="2">Uncharacterized protein</fullName>
    </submittedName>
</protein>